<reference evidence="3" key="1">
    <citation type="submission" date="2021-02" db="EMBL/GenBank/DDBJ databases">
        <authorList>
            <person name="Nowell W R."/>
        </authorList>
    </citation>
    <scope>NUCLEOTIDE SEQUENCE</scope>
</reference>
<protein>
    <recommendedName>
        <fullName evidence="2">Teneurin-like YD-shell domain-containing protein</fullName>
    </recommendedName>
</protein>
<feature type="non-terminal residue" evidence="3">
    <location>
        <position position="1"/>
    </location>
</feature>
<evidence type="ECO:0000256" key="1">
    <source>
        <dbReference type="ARBA" id="ARBA00022737"/>
    </source>
</evidence>
<keyword evidence="1" id="KW-0677">Repeat</keyword>
<proteinExistence type="predicted"/>
<evidence type="ECO:0000259" key="2">
    <source>
        <dbReference type="Pfam" id="PF25023"/>
    </source>
</evidence>
<sequence length="182" mass="22350">NLFENFPYLTTIITYSYIIKQKIYQYQLCLIPNTKLTSFDTIDNNDYLSYNYTYDQLTGRLNTIQSTIHFNYPNIYEIFIKDRSITILKRKDNYQRLKETTLTFKNQKQVTIEYIYDNKRLLFEQIKIQIGTKSIIHYDYKYDLLERIIEIRKNNIIKYHYEYDLNGNINRTNEYESIHYNK</sequence>
<dbReference type="AlphaFoldDB" id="A0A8S2ZLV0"/>
<evidence type="ECO:0000313" key="4">
    <source>
        <dbReference type="Proteomes" id="UP000681722"/>
    </source>
</evidence>
<gene>
    <name evidence="3" type="ORF">SRO942_LOCUS50136</name>
</gene>
<dbReference type="EMBL" id="CAJOBC010139617">
    <property type="protein sequence ID" value="CAF4640803.1"/>
    <property type="molecule type" value="Genomic_DNA"/>
</dbReference>
<comment type="caution">
    <text evidence="3">The sequence shown here is derived from an EMBL/GenBank/DDBJ whole genome shotgun (WGS) entry which is preliminary data.</text>
</comment>
<dbReference type="Pfam" id="PF25023">
    <property type="entry name" value="TEN_YD-shell"/>
    <property type="match status" value="1"/>
</dbReference>
<dbReference type="Proteomes" id="UP000681722">
    <property type="component" value="Unassembled WGS sequence"/>
</dbReference>
<feature type="domain" description="Teneurin-like YD-shell" evidence="2">
    <location>
        <begin position="37"/>
        <end position="182"/>
    </location>
</feature>
<dbReference type="OrthoDB" id="442731at2759"/>
<feature type="non-terminal residue" evidence="3">
    <location>
        <position position="182"/>
    </location>
</feature>
<organism evidence="3 4">
    <name type="scientific">Didymodactylos carnosus</name>
    <dbReference type="NCBI Taxonomy" id="1234261"/>
    <lineage>
        <taxon>Eukaryota</taxon>
        <taxon>Metazoa</taxon>
        <taxon>Spiralia</taxon>
        <taxon>Gnathifera</taxon>
        <taxon>Rotifera</taxon>
        <taxon>Eurotatoria</taxon>
        <taxon>Bdelloidea</taxon>
        <taxon>Philodinida</taxon>
        <taxon>Philodinidae</taxon>
        <taxon>Didymodactylos</taxon>
    </lineage>
</organism>
<name>A0A8S2ZLV0_9BILA</name>
<evidence type="ECO:0000313" key="3">
    <source>
        <dbReference type="EMBL" id="CAF4640803.1"/>
    </source>
</evidence>
<accession>A0A8S2ZLV0</accession>
<dbReference type="InterPro" id="IPR056823">
    <property type="entry name" value="TEN-like_YD-shell"/>
</dbReference>